<feature type="non-terminal residue" evidence="5">
    <location>
        <position position="317"/>
    </location>
</feature>
<dbReference type="GO" id="GO:0016020">
    <property type="term" value="C:membrane"/>
    <property type="evidence" value="ECO:0007669"/>
    <property type="project" value="TreeGrafter"/>
</dbReference>
<dbReference type="PROSITE" id="PS50893">
    <property type="entry name" value="ABC_TRANSPORTER_2"/>
    <property type="match status" value="1"/>
</dbReference>
<keyword evidence="6" id="KW-1185">Reference proteome</keyword>
<keyword evidence="1" id="KW-0547">Nucleotide-binding</keyword>
<proteinExistence type="predicted"/>
<keyword evidence="2" id="KW-0067">ATP-binding</keyword>
<dbReference type="GO" id="GO:0016887">
    <property type="term" value="F:ATP hydrolysis activity"/>
    <property type="evidence" value="ECO:0007669"/>
    <property type="project" value="InterPro"/>
</dbReference>
<gene>
    <name evidence="5" type="ORF">L9F63_027871</name>
</gene>
<sequence>KFLLYEEVAETTKLSISGGTSNIDRKEKELVMNCESMENNIENLDATKSKIVENDKNKIGIKVINVTAKWSEDLNENALTDVRLDVKPGGLAAVIGPVGSGKTSLLLAILKELPLISGSILVGGTISYASQEAWLFTGSVRQNILFGQPMDRERYWKVVRVCALERDFELLPHGDKTIVGDRGITLSGGQRARINLARAVYKEADLYILDDPLSAVDTHVGRHLFDDCISDFLHNKTRLLVTHQLQYLQTVDNILILNNGAVEATGTYQELRELDIEFAKQLHLEDEDMELQATVSGVKSEISLHSLKRHNSESSQQ</sequence>
<feature type="domain" description="ABC transporter" evidence="4">
    <location>
        <begin position="61"/>
        <end position="284"/>
    </location>
</feature>
<dbReference type="SUPFAM" id="SSF52540">
    <property type="entry name" value="P-loop containing nucleoside triphosphate hydrolases"/>
    <property type="match status" value="1"/>
</dbReference>
<dbReference type="FunFam" id="3.40.50.300:FF:000482">
    <property type="entry name" value="Multidrug resistance-associated protein member 4"/>
    <property type="match status" value="1"/>
</dbReference>
<dbReference type="AlphaFoldDB" id="A0AAD8EH19"/>
<reference evidence="5" key="2">
    <citation type="submission" date="2023-05" db="EMBL/GenBank/DDBJ databases">
        <authorList>
            <person name="Fouks B."/>
        </authorList>
    </citation>
    <scope>NUCLEOTIDE SEQUENCE</scope>
    <source>
        <strain evidence="5">Stay&amp;Tobe</strain>
        <tissue evidence="5">Testes</tissue>
    </source>
</reference>
<dbReference type="PROSITE" id="PS00211">
    <property type="entry name" value="ABC_TRANSPORTER_1"/>
    <property type="match status" value="1"/>
</dbReference>
<evidence type="ECO:0000313" key="5">
    <source>
        <dbReference type="EMBL" id="KAJ9590290.1"/>
    </source>
</evidence>
<dbReference type="PANTHER" id="PTHR24223:SF448">
    <property type="entry name" value="FI20146P1-RELATED"/>
    <property type="match status" value="1"/>
</dbReference>
<protein>
    <recommendedName>
        <fullName evidence="4">ABC transporter domain-containing protein</fullName>
    </recommendedName>
</protein>
<dbReference type="CDD" id="cd03250">
    <property type="entry name" value="ABCC_MRP_domain1"/>
    <property type="match status" value="1"/>
</dbReference>
<dbReference type="InterPro" id="IPR027417">
    <property type="entry name" value="P-loop_NTPase"/>
</dbReference>
<dbReference type="InterPro" id="IPR003439">
    <property type="entry name" value="ABC_transporter-like_ATP-bd"/>
</dbReference>
<reference evidence="5" key="1">
    <citation type="journal article" date="2023" name="IScience">
        <title>Live-bearing cockroach genome reveals convergent evolutionary mechanisms linked to viviparity in insects and beyond.</title>
        <authorList>
            <person name="Fouks B."/>
            <person name="Harrison M.C."/>
            <person name="Mikhailova A.A."/>
            <person name="Marchal E."/>
            <person name="English S."/>
            <person name="Carruthers M."/>
            <person name="Jennings E.C."/>
            <person name="Chiamaka E.L."/>
            <person name="Frigard R.A."/>
            <person name="Pippel M."/>
            <person name="Attardo G.M."/>
            <person name="Benoit J.B."/>
            <person name="Bornberg-Bauer E."/>
            <person name="Tobe S.S."/>
        </authorList>
    </citation>
    <scope>NUCLEOTIDE SEQUENCE</scope>
    <source>
        <strain evidence="5">Stay&amp;Tobe</strain>
    </source>
</reference>
<dbReference type="Pfam" id="PF00005">
    <property type="entry name" value="ABC_tran"/>
    <property type="match status" value="1"/>
</dbReference>
<name>A0AAD8EH19_DIPPU</name>
<accession>A0AAD8EH19</accession>
<comment type="caution">
    <text evidence="5">The sequence shown here is derived from an EMBL/GenBank/DDBJ whole genome shotgun (WGS) entry which is preliminary data.</text>
</comment>
<dbReference type="EMBL" id="JASPKZ010004458">
    <property type="protein sequence ID" value="KAJ9590290.1"/>
    <property type="molecule type" value="Genomic_DNA"/>
</dbReference>
<feature type="non-terminal residue" evidence="5">
    <location>
        <position position="1"/>
    </location>
</feature>
<evidence type="ECO:0000313" key="6">
    <source>
        <dbReference type="Proteomes" id="UP001233999"/>
    </source>
</evidence>
<dbReference type="GO" id="GO:0005524">
    <property type="term" value="F:ATP binding"/>
    <property type="evidence" value="ECO:0007669"/>
    <property type="project" value="UniProtKB-KW"/>
</dbReference>
<evidence type="ECO:0000256" key="1">
    <source>
        <dbReference type="ARBA" id="ARBA00022741"/>
    </source>
</evidence>
<evidence type="ECO:0000256" key="3">
    <source>
        <dbReference type="SAM" id="Coils"/>
    </source>
</evidence>
<dbReference type="Gene3D" id="3.40.50.300">
    <property type="entry name" value="P-loop containing nucleotide triphosphate hydrolases"/>
    <property type="match status" value="1"/>
</dbReference>
<dbReference type="InterPro" id="IPR003593">
    <property type="entry name" value="AAA+_ATPase"/>
</dbReference>
<feature type="coiled-coil region" evidence="3">
    <location>
        <begin position="27"/>
        <end position="54"/>
    </location>
</feature>
<dbReference type="GO" id="GO:0042626">
    <property type="term" value="F:ATPase-coupled transmembrane transporter activity"/>
    <property type="evidence" value="ECO:0007669"/>
    <property type="project" value="TreeGrafter"/>
</dbReference>
<dbReference type="InterPro" id="IPR050173">
    <property type="entry name" value="ABC_transporter_C-like"/>
</dbReference>
<dbReference type="Proteomes" id="UP001233999">
    <property type="component" value="Unassembled WGS sequence"/>
</dbReference>
<dbReference type="PANTHER" id="PTHR24223">
    <property type="entry name" value="ATP-BINDING CASSETTE SUB-FAMILY C"/>
    <property type="match status" value="1"/>
</dbReference>
<dbReference type="SMART" id="SM00382">
    <property type="entry name" value="AAA"/>
    <property type="match status" value="1"/>
</dbReference>
<dbReference type="InterPro" id="IPR017871">
    <property type="entry name" value="ABC_transporter-like_CS"/>
</dbReference>
<organism evidence="5 6">
    <name type="scientific">Diploptera punctata</name>
    <name type="common">Pacific beetle cockroach</name>
    <dbReference type="NCBI Taxonomy" id="6984"/>
    <lineage>
        <taxon>Eukaryota</taxon>
        <taxon>Metazoa</taxon>
        <taxon>Ecdysozoa</taxon>
        <taxon>Arthropoda</taxon>
        <taxon>Hexapoda</taxon>
        <taxon>Insecta</taxon>
        <taxon>Pterygota</taxon>
        <taxon>Neoptera</taxon>
        <taxon>Polyneoptera</taxon>
        <taxon>Dictyoptera</taxon>
        <taxon>Blattodea</taxon>
        <taxon>Blaberoidea</taxon>
        <taxon>Blaberidae</taxon>
        <taxon>Diplopterinae</taxon>
        <taxon>Diploptera</taxon>
    </lineage>
</organism>
<keyword evidence="3" id="KW-0175">Coiled coil</keyword>
<evidence type="ECO:0000256" key="2">
    <source>
        <dbReference type="ARBA" id="ARBA00022840"/>
    </source>
</evidence>
<evidence type="ECO:0000259" key="4">
    <source>
        <dbReference type="PROSITE" id="PS50893"/>
    </source>
</evidence>